<dbReference type="PROSITE" id="PS50984">
    <property type="entry name" value="TRUD"/>
    <property type="match status" value="1"/>
</dbReference>
<dbReference type="EC" id="5.4.99.27" evidence="4"/>
<dbReference type="RefSeq" id="WP_253445257.1">
    <property type="nucleotide sequence ID" value="NZ_JALJYF010000001.1"/>
</dbReference>
<dbReference type="Gene3D" id="3.30.2340.10">
    <property type="entry name" value="TruD, insertion domain"/>
    <property type="match status" value="1"/>
</dbReference>
<dbReference type="InterPro" id="IPR011760">
    <property type="entry name" value="PsdUridine_synth_TruD_insert"/>
</dbReference>
<dbReference type="InterPro" id="IPR020119">
    <property type="entry name" value="PsdUridine_synth_TruD_CS"/>
</dbReference>
<dbReference type="HAMAP" id="MF_01082">
    <property type="entry name" value="TruD"/>
    <property type="match status" value="1"/>
</dbReference>
<dbReference type="InterPro" id="IPR043165">
    <property type="entry name" value="TruD_insert_sf"/>
</dbReference>
<dbReference type="PROSITE" id="PS01268">
    <property type="entry name" value="UPF0024"/>
    <property type="match status" value="1"/>
</dbReference>
<comment type="function">
    <text evidence="4">Responsible for synthesis of pseudouridine from uracil-13 in transfer RNAs.</text>
</comment>
<evidence type="ECO:0000256" key="5">
    <source>
        <dbReference type="SAM" id="MobiDB-lite"/>
    </source>
</evidence>
<feature type="domain" description="TRUD" evidence="6">
    <location>
        <begin position="164"/>
        <end position="307"/>
    </location>
</feature>
<evidence type="ECO:0000256" key="4">
    <source>
        <dbReference type="HAMAP-Rule" id="MF_01082"/>
    </source>
</evidence>
<dbReference type="PANTHER" id="PTHR47811:SF1">
    <property type="entry name" value="TRNA PSEUDOURIDINE SYNTHASE D"/>
    <property type="match status" value="1"/>
</dbReference>
<dbReference type="GO" id="GO:0160150">
    <property type="term" value="F:tRNA pseudouridine(13) synthase activity"/>
    <property type="evidence" value="ECO:0007669"/>
    <property type="project" value="UniProtKB-EC"/>
</dbReference>
<dbReference type="SUPFAM" id="SSF55120">
    <property type="entry name" value="Pseudouridine synthase"/>
    <property type="match status" value="1"/>
</dbReference>
<gene>
    <name evidence="4" type="primary">truD</name>
    <name evidence="7" type="ORF">J2T60_000608</name>
</gene>
<protein>
    <recommendedName>
        <fullName evidence="4">tRNA pseudouridine synthase D</fullName>
        <ecNumber evidence="4">5.4.99.27</ecNumber>
    </recommendedName>
    <alternativeName>
        <fullName evidence="4">tRNA pseudouridine(13) synthase</fullName>
    </alternativeName>
    <alternativeName>
        <fullName evidence="4">tRNA pseudouridylate synthase D</fullName>
    </alternativeName>
    <alternativeName>
        <fullName evidence="4">tRNA-uridine isomerase D</fullName>
    </alternativeName>
</protein>
<dbReference type="InterPro" id="IPR020103">
    <property type="entry name" value="PsdUridine_synth_cat_dom_sf"/>
</dbReference>
<evidence type="ECO:0000259" key="6">
    <source>
        <dbReference type="PROSITE" id="PS50984"/>
    </source>
</evidence>
<keyword evidence="2 4" id="KW-0819">tRNA processing</keyword>
<comment type="similarity">
    <text evidence="1 4">Belongs to the pseudouridine synthase TruD family.</text>
</comment>
<reference evidence="7 8" key="1">
    <citation type="submission" date="2022-03" db="EMBL/GenBank/DDBJ databases">
        <title>Genomic Encyclopedia of Type Strains, Phase III (KMG-III): the genomes of soil and plant-associated and newly described type strains.</title>
        <authorList>
            <person name="Whitman W."/>
        </authorList>
    </citation>
    <scope>NUCLEOTIDE SEQUENCE [LARGE SCALE GENOMIC DNA]</scope>
    <source>
        <strain evidence="7 8">BSker1</strain>
    </source>
</reference>
<dbReference type="PANTHER" id="PTHR47811">
    <property type="entry name" value="TRNA PSEUDOURIDINE SYNTHASE D"/>
    <property type="match status" value="1"/>
</dbReference>
<evidence type="ECO:0000313" key="7">
    <source>
        <dbReference type="EMBL" id="MCP1726643.1"/>
    </source>
</evidence>
<name>A0ABT1G5S3_9GAMM</name>
<dbReference type="Gene3D" id="3.30.2350.20">
    <property type="entry name" value="TruD, catalytic domain"/>
    <property type="match status" value="1"/>
</dbReference>
<evidence type="ECO:0000256" key="3">
    <source>
        <dbReference type="ARBA" id="ARBA00023235"/>
    </source>
</evidence>
<feature type="active site" description="Nucleophile" evidence="4">
    <location>
        <position position="91"/>
    </location>
</feature>
<keyword evidence="8" id="KW-1185">Reference proteome</keyword>
<comment type="caution">
    <text evidence="7">The sequence shown here is derived from an EMBL/GenBank/DDBJ whole genome shotgun (WGS) entry which is preliminary data.</text>
</comment>
<dbReference type="InterPro" id="IPR050170">
    <property type="entry name" value="TruD_pseudoU_synthase"/>
</dbReference>
<accession>A0ABT1G5S3</accession>
<evidence type="ECO:0000256" key="2">
    <source>
        <dbReference type="ARBA" id="ARBA00022694"/>
    </source>
</evidence>
<dbReference type="EMBL" id="JALJYF010000001">
    <property type="protein sequence ID" value="MCP1726643.1"/>
    <property type="molecule type" value="Genomic_DNA"/>
</dbReference>
<comment type="catalytic activity">
    <reaction evidence="4">
        <text>uridine(13) in tRNA = pseudouridine(13) in tRNA</text>
        <dbReference type="Rhea" id="RHEA:42540"/>
        <dbReference type="Rhea" id="RHEA-COMP:10105"/>
        <dbReference type="Rhea" id="RHEA-COMP:10106"/>
        <dbReference type="ChEBI" id="CHEBI:65314"/>
        <dbReference type="ChEBI" id="CHEBI:65315"/>
        <dbReference type="EC" id="5.4.99.27"/>
    </reaction>
</comment>
<evidence type="ECO:0000313" key="8">
    <source>
        <dbReference type="Proteomes" id="UP001523550"/>
    </source>
</evidence>
<dbReference type="InterPro" id="IPR001656">
    <property type="entry name" value="PsdUridine_synth_TruD"/>
</dbReference>
<proteinExistence type="inferred from homology"/>
<keyword evidence="3 4" id="KW-0413">Isomerase</keyword>
<feature type="region of interest" description="Disordered" evidence="5">
    <location>
        <begin position="1"/>
        <end position="31"/>
    </location>
</feature>
<evidence type="ECO:0000256" key="1">
    <source>
        <dbReference type="ARBA" id="ARBA00007953"/>
    </source>
</evidence>
<dbReference type="Proteomes" id="UP001523550">
    <property type="component" value="Unassembled WGS sequence"/>
</dbReference>
<organism evidence="7 8">
    <name type="scientific">Natronospira proteinivora</name>
    <dbReference type="NCBI Taxonomy" id="1807133"/>
    <lineage>
        <taxon>Bacteria</taxon>
        <taxon>Pseudomonadati</taxon>
        <taxon>Pseudomonadota</taxon>
        <taxon>Gammaproteobacteria</taxon>
        <taxon>Natronospirales</taxon>
        <taxon>Natronospiraceae</taxon>
        <taxon>Natronospira</taxon>
    </lineage>
</organism>
<dbReference type="Pfam" id="PF01142">
    <property type="entry name" value="TruD"/>
    <property type="match status" value="2"/>
</dbReference>
<sequence length="349" mass="38630">MSVEEASQQPPVFEDSKLPHAHGGPLGSGRIRVSQSDFRVEEQLSFEPDGEGGHCFLYVEKWGANTPWVAGQLARLAGVGKGDVGYAGLKDRHAVTRQWFSVPAGDQDPMSWSLEDARVLKVVRHRKKLRTGSLSGNHFSLVVRDVEAGEDELDRRLAVVASLGVPNYYGPQRFGRDGDNVCRLLNGKLPRRNPLRGILLSAGRSWLFNTILAERVEADTWCRPVPGDLMILDGSRSHFQAASDDTALADRCRRGDVHPSGALWGEGDSPAGEVVAQLENAVASRWPAVVAKLETARMKQDRRPLRLPVRELQWTRDGEALRLRFFLPAGGFATTVLREIFDIEEAEHD</sequence>
<dbReference type="InterPro" id="IPR042214">
    <property type="entry name" value="TruD_catalytic"/>
</dbReference>
<feature type="compositionally biased region" description="Polar residues" evidence="5">
    <location>
        <begin position="1"/>
        <end position="10"/>
    </location>
</feature>